<sequence length="281" mass="31427">MKNKIIKKLILIDLDGTTLMDDHISIHPKTRNSLEKAAQAGHIVCICTGRVSRDAEKIYKDLNMSTILISLDGGHISDPVHKQFKRIVLPISETIIKQIFKHEVLNDLIDNAVVEYYNHGMSLNPKDKFFVVDSEDKTEMGDIINDWKGPASNLIIKLKSNTNFKYIVDTLKKDFGNSVIVKSDLIYGVEHISEKPILIINNKFVNKGFAAEMVAQYYNISLKHTIAFGDQLNDYEMLKTVGTSVALKNANPKLQEVASIITDLTNNEGGVGDTLDKLLSL</sequence>
<keyword evidence="2" id="KW-1185">Reference proteome</keyword>
<organism evidence="1 2">
    <name type="scientific">Entomoplasma ellychniae</name>
    <dbReference type="NCBI Taxonomy" id="2114"/>
    <lineage>
        <taxon>Bacteria</taxon>
        <taxon>Bacillati</taxon>
        <taxon>Mycoplasmatota</taxon>
        <taxon>Mollicutes</taxon>
        <taxon>Entomoplasmatales</taxon>
        <taxon>Entomoplasmataceae</taxon>
        <taxon>Entomoplasma</taxon>
    </lineage>
</organism>
<protein>
    <submittedName>
        <fullName evidence="1">Phosphatase</fullName>
    </submittedName>
</protein>
<dbReference type="SUPFAM" id="SSF56784">
    <property type="entry name" value="HAD-like"/>
    <property type="match status" value="1"/>
</dbReference>
<dbReference type="GO" id="GO:0005829">
    <property type="term" value="C:cytosol"/>
    <property type="evidence" value="ECO:0007669"/>
    <property type="project" value="TreeGrafter"/>
</dbReference>
<dbReference type="Gene3D" id="3.30.1240.10">
    <property type="match status" value="1"/>
</dbReference>
<dbReference type="Proteomes" id="UP000239010">
    <property type="component" value="Unassembled WGS sequence"/>
</dbReference>
<evidence type="ECO:0000313" key="1">
    <source>
        <dbReference type="EMBL" id="PPE04737.1"/>
    </source>
</evidence>
<dbReference type="InterPro" id="IPR023214">
    <property type="entry name" value="HAD_sf"/>
</dbReference>
<dbReference type="Gene3D" id="3.40.50.1000">
    <property type="entry name" value="HAD superfamily/HAD-like"/>
    <property type="match status" value="1"/>
</dbReference>
<dbReference type="CDD" id="cd07516">
    <property type="entry name" value="HAD_Pase"/>
    <property type="match status" value="1"/>
</dbReference>
<dbReference type="RefSeq" id="WP_104205827.1">
    <property type="nucleotide sequence ID" value="NZ_PHND01000001.1"/>
</dbReference>
<dbReference type="InterPro" id="IPR006379">
    <property type="entry name" value="HAD-SF_hydro_IIB"/>
</dbReference>
<proteinExistence type="predicted"/>
<dbReference type="PROSITE" id="PS01229">
    <property type="entry name" value="COF_2"/>
    <property type="match status" value="1"/>
</dbReference>
<evidence type="ECO:0000313" key="2">
    <source>
        <dbReference type="Proteomes" id="UP000239010"/>
    </source>
</evidence>
<gene>
    <name evidence="1" type="primary">yitU</name>
    <name evidence="1" type="ORF">EELLY_v1c04170</name>
</gene>
<comment type="caution">
    <text evidence="1">The sequence shown here is derived from an EMBL/GenBank/DDBJ whole genome shotgun (WGS) entry which is preliminary data.</text>
</comment>
<dbReference type="PANTHER" id="PTHR10000">
    <property type="entry name" value="PHOSPHOSERINE PHOSPHATASE"/>
    <property type="match status" value="1"/>
</dbReference>
<dbReference type="PANTHER" id="PTHR10000:SF8">
    <property type="entry name" value="HAD SUPERFAMILY HYDROLASE-LIKE, TYPE 3"/>
    <property type="match status" value="1"/>
</dbReference>
<accession>A0A8E2QW20</accession>
<dbReference type="Pfam" id="PF08282">
    <property type="entry name" value="Hydrolase_3"/>
    <property type="match status" value="1"/>
</dbReference>
<reference evidence="1 2" key="1">
    <citation type="submission" date="2017-11" db="EMBL/GenBank/DDBJ databases">
        <title>Genome sequence of Entomoplasma ellychniae ELCN-1 (ATCC 43707).</title>
        <authorList>
            <person name="Lo W.-S."/>
            <person name="Gasparich G.E."/>
            <person name="Kuo C.-H."/>
        </authorList>
    </citation>
    <scope>NUCLEOTIDE SEQUENCE [LARGE SCALE GENOMIC DNA]</scope>
    <source>
        <strain evidence="1 2">ELCN-1</strain>
    </source>
</reference>
<dbReference type="InterPro" id="IPR036412">
    <property type="entry name" value="HAD-like_sf"/>
</dbReference>
<dbReference type="AlphaFoldDB" id="A0A8E2QW20"/>
<name>A0A8E2QW20_9MOLU</name>
<dbReference type="GO" id="GO:0000287">
    <property type="term" value="F:magnesium ion binding"/>
    <property type="evidence" value="ECO:0007669"/>
    <property type="project" value="TreeGrafter"/>
</dbReference>
<dbReference type="NCBIfam" id="TIGR01484">
    <property type="entry name" value="HAD-SF-IIB"/>
    <property type="match status" value="1"/>
</dbReference>
<dbReference type="GO" id="GO:0016791">
    <property type="term" value="F:phosphatase activity"/>
    <property type="evidence" value="ECO:0007669"/>
    <property type="project" value="TreeGrafter"/>
</dbReference>
<dbReference type="EMBL" id="PHND01000001">
    <property type="protein sequence ID" value="PPE04737.1"/>
    <property type="molecule type" value="Genomic_DNA"/>
</dbReference>